<comment type="similarity">
    <text evidence="1">Belongs to the HipA Ser/Thr kinase family.</text>
</comment>
<evidence type="ECO:0000256" key="2">
    <source>
        <dbReference type="ARBA" id="ARBA00022679"/>
    </source>
</evidence>
<dbReference type="Gene3D" id="1.10.1070.20">
    <property type="match status" value="1"/>
</dbReference>
<protein>
    <submittedName>
        <fullName evidence="6">Phosphatidylinositol kinase</fullName>
    </submittedName>
</protein>
<sequence length="424" mass="45964">MSEIEVHVDGLDAEPVLAGRLRPSYTGARTLAGSSFQYDTGYLAHGRAYAISPELPLVTGRVFTGEDRAMFGAFTDAAPDEWGQKIIQANHARKLQRDPSLPRKLGAFDFLLGVSDHTRMGALRFRPADEPSGWLAEDSGVANMRDLSRVLDVARRYETNEASDDDIAYLSDIATSPGGARPKANVIDRDGHLAIAKLPHSKDGPFDVEAWEALALRTATRSGLNAAQAELVPASAHRSILVSRRFDREADGRRIGYISAATALGVAEHGGRTETYEDLAETISELSSDPAADLRELFGRITLNVLVNNVDDHWRNHGFLRTEDGWRLAPAFDVNPSRIRGVISSTPISAADDPRQRDLRNLMATAGAYGLREADAAAILRAVGDHVAEWRHTAADLGIPDSQVAELASAFDADQLEYAMGASD</sequence>
<dbReference type="RefSeq" id="WP_234660371.1">
    <property type="nucleotide sequence ID" value="NZ_AP027734.1"/>
</dbReference>
<feature type="domain" description="HipA-like C-terminal" evidence="4">
    <location>
        <begin position="175"/>
        <end position="388"/>
    </location>
</feature>
<evidence type="ECO:0000256" key="1">
    <source>
        <dbReference type="ARBA" id="ARBA00010164"/>
    </source>
</evidence>
<dbReference type="Pfam" id="PF07804">
    <property type="entry name" value="HipA_C"/>
    <property type="match status" value="1"/>
</dbReference>
<evidence type="ECO:0000256" key="3">
    <source>
        <dbReference type="ARBA" id="ARBA00022777"/>
    </source>
</evidence>
<organism evidence="6 7">
    <name type="scientific">Agromyces marinus</name>
    <dbReference type="NCBI Taxonomy" id="1389020"/>
    <lineage>
        <taxon>Bacteria</taxon>
        <taxon>Bacillati</taxon>
        <taxon>Actinomycetota</taxon>
        <taxon>Actinomycetes</taxon>
        <taxon>Micrococcales</taxon>
        <taxon>Microbacteriaceae</taxon>
        <taxon>Agromyces</taxon>
    </lineage>
</organism>
<gene>
    <name evidence="6" type="ORF">GCM10025870_18080</name>
</gene>
<feature type="domain" description="HipA N-terminal subdomain 1" evidence="5">
    <location>
        <begin position="34"/>
        <end position="116"/>
    </location>
</feature>
<evidence type="ECO:0000313" key="6">
    <source>
        <dbReference type="EMBL" id="BDZ54735.1"/>
    </source>
</evidence>
<dbReference type="GO" id="GO:0016301">
    <property type="term" value="F:kinase activity"/>
    <property type="evidence" value="ECO:0007669"/>
    <property type="project" value="UniProtKB-KW"/>
</dbReference>
<dbReference type="PANTHER" id="PTHR37419">
    <property type="entry name" value="SERINE/THREONINE-PROTEIN KINASE TOXIN HIPA"/>
    <property type="match status" value="1"/>
</dbReference>
<keyword evidence="7" id="KW-1185">Reference proteome</keyword>
<keyword evidence="2" id="KW-0808">Transferase</keyword>
<reference evidence="7" key="1">
    <citation type="journal article" date="2019" name="Int. J. Syst. Evol. Microbiol.">
        <title>The Global Catalogue of Microorganisms (GCM) 10K type strain sequencing project: providing services to taxonomists for standard genome sequencing and annotation.</title>
        <authorList>
            <consortium name="The Broad Institute Genomics Platform"/>
            <consortium name="The Broad Institute Genome Sequencing Center for Infectious Disease"/>
            <person name="Wu L."/>
            <person name="Ma J."/>
        </authorList>
    </citation>
    <scope>NUCLEOTIDE SEQUENCE [LARGE SCALE GENOMIC DNA]</scope>
    <source>
        <strain evidence="7">NBRC 109019</strain>
    </source>
</reference>
<evidence type="ECO:0000259" key="4">
    <source>
        <dbReference type="Pfam" id="PF07804"/>
    </source>
</evidence>
<accession>A0ABN6YFB6</accession>
<dbReference type="Pfam" id="PF13657">
    <property type="entry name" value="Couple_hipA"/>
    <property type="match status" value="1"/>
</dbReference>
<dbReference type="EMBL" id="AP027734">
    <property type="protein sequence ID" value="BDZ54735.1"/>
    <property type="molecule type" value="Genomic_DNA"/>
</dbReference>
<evidence type="ECO:0000259" key="5">
    <source>
        <dbReference type="Pfam" id="PF13657"/>
    </source>
</evidence>
<dbReference type="InterPro" id="IPR052028">
    <property type="entry name" value="HipA_Ser/Thr_kinase"/>
</dbReference>
<keyword evidence="3 6" id="KW-0418">Kinase</keyword>
<dbReference type="Proteomes" id="UP001321477">
    <property type="component" value="Chromosome"/>
</dbReference>
<dbReference type="InterPro" id="IPR017508">
    <property type="entry name" value="HipA_N1"/>
</dbReference>
<proteinExistence type="inferred from homology"/>
<evidence type="ECO:0000313" key="7">
    <source>
        <dbReference type="Proteomes" id="UP001321477"/>
    </source>
</evidence>
<dbReference type="InterPro" id="IPR012893">
    <property type="entry name" value="HipA-like_C"/>
</dbReference>
<dbReference type="PANTHER" id="PTHR37419:SF8">
    <property type="entry name" value="TOXIN YJJJ"/>
    <property type="match status" value="1"/>
</dbReference>
<name>A0ABN6YFB6_9MICO</name>